<dbReference type="OrthoDB" id="5855231at2759"/>
<dbReference type="PANTHER" id="PTHR46060">
    <property type="entry name" value="MARINER MOS1 TRANSPOSASE-LIKE PROTEIN"/>
    <property type="match status" value="1"/>
</dbReference>
<name>A0A3P7PT36_CYLGO</name>
<dbReference type="GO" id="GO:0003676">
    <property type="term" value="F:nucleic acid binding"/>
    <property type="evidence" value="ECO:0007669"/>
    <property type="project" value="InterPro"/>
</dbReference>
<proteinExistence type="predicted"/>
<accession>A0A3P7PT36</accession>
<protein>
    <submittedName>
        <fullName evidence="1">Uncharacterized protein</fullName>
    </submittedName>
</protein>
<dbReference type="Proteomes" id="UP000271889">
    <property type="component" value="Unassembled WGS sequence"/>
</dbReference>
<dbReference type="Gene3D" id="3.30.420.10">
    <property type="entry name" value="Ribonuclease H-like superfamily/Ribonuclease H"/>
    <property type="match status" value="1"/>
</dbReference>
<dbReference type="AlphaFoldDB" id="A0A3P7PT36"/>
<evidence type="ECO:0000313" key="2">
    <source>
        <dbReference type="Proteomes" id="UP000271889"/>
    </source>
</evidence>
<dbReference type="InterPro" id="IPR036397">
    <property type="entry name" value="RNaseH_sf"/>
</dbReference>
<reference evidence="1 2" key="1">
    <citation type="submission" date="2018-11" db="EMBL/GenBank/DDBJ databases">
        <authorList>
            <consortium name="Pathogen Informatics"/>
        </authorList>
    </citation>
    <scope>NUCLEOTIDE SEQUENCE [LARGE SCALE GENOMIC DNA]</scope>
</reference>
<gene>
    <name evidence="1" type="ORF">CGOC_LOCUS9260</name>
</gene>
<keyword evidence="2" id="KW-1185">Reference proteome</keyword>
<organism evidence="1 2">
    <name type="scientific">Cylicostephanus goldi</name>
    <name type="common">Nematode worm</name>
    <dbReference type="NCBI Taxonomy" id="71465"/>
    <lineage>
        <taxon>Eukaryota</taxon>
        <taxon>Metazoa</taxon>
        <taxon>Ecdysozoa</taxon>
        <taxon>Nematoda</taxon>
        <taxon>Chromadorea</taxon>
        <taxon>Rhabditida</taxon>
        <taxon>Rhabditina</taxon>
        <taxon>Rhabditomorpha</taxon>
        <taxon>Strongyloidea</taxon>
        <taxon>Strongylidae</taxon>
        <taxon>Cylicostephanus</taxon>
    </lineage>
</organism>
<evidence type="ECO:0000313" key="1">
    <source>
        <dbReference type="EMBL" id="VDN22269.1"/>
    </source>
</evidence>
<sequence length="101" mass="11720">MKLDLDLLRDEVETNPYKTTREMAMNLGVTHVTLQKGLKSLGKVQKLGRRVPHALTQHDMNRRVDVALSLLTLKRSHNWLDDLITGDEKWVLYSNVQRRAQ</sequence>
<dbReference type="PANTHER" id="PTHR46060:SF1">
    <property type="entry name" value="MARINER MOS1 TRANSPOSASE-LIKE PROTEIN"/>
    <property type="match status" value="1"/>
</dbReference>
<dbReference type="EMBL" id="UYRV01106341">
    <property type="protein sequence ID" value="VDN22269.1"/>
    <property type="molecule type" value="Genomic_DNA"/>
</dbReference>
<dbReference type="InterPro" id="IPR052709">
    <property type="entry name" value="Transposase-MT_Hybrid"/>
</dbReference>